<feature type="region of interest" description="Disordered" evidence="1">
    <location>
        <begin position="146"/>
        <end position="182"/>
    </location>
</feature>
<dbReference type="PRINTS" id="PR01217">
    <property type="entry name" value="PRICHEXTENSN"/>
</dbReference>
<keyword evidence="2" id="KW-0732">Signal</keyword>
<feature type="region of interest" description="Disordered" evidence="1">
    <location>
        <begin position="66"/>
        <end position="102"/>
    </location>
</feature>
<keyword evidence="4" id="KW-1185">Reference proteome</keyword>
<evidence type="ECO:0000256" key="2">
    <source>
        <dbReference type="SAM" id="SignalP"/>
    </source>
</evidence>
<evidence type="ECO:0000256" key="1">
    <source>
        <dbReference type="SAM" id="MobiDB-lite"/>
    </source>
</evidence>
<sequence>MKTLFFLCFVLFVNHGIATTDENVNNVAGAHPDWFFPLHPFFPPFHRIPFFPNPYFGGWPFPPYNGGGSTPPSPPSPPKTPPSPPKKSPPAANTDLAAYQKYMESMNKESAGAGANPDWFFPLHPLFPPFPFHPFPLPHWPFPPFNPFHPPSPPSPPSPTPPSPPSPPKGPPPSPPKSPPKA</sequence>
<feature type="chain" id="PRO_5044872072" evidence="2">
    <location>
        <begin position="19"/>
        <end position="182"/>
    </location>
</feature>
<organism evidence="3 4">
    <name type="scientific">Cinchona calisaya</name>
    <dbReference type="NCBI Taxonomy" id="153742"/>
    <lineage>
        <taxon>Eukaryota</taxon>
        <taxon>Viridiplantae</taxon>
        <taxon>Streptophyta</taxon>
        <taxon>Embryophyta</taxon>
        <taxon>Tracheophyta</taxon>
        <taxon>Spermatophyta</taxon>
        <taxon>Magnoliopsida</taxon>
        <taxon>eudicotyledons</taxon>
        <taxon>Gunneridae</taxon>
        <taxon>Pentapetalae</taxon>
        <taxon>asterids</taxon>
        <taxon>lamiids</taxon>
        <taxon>Gentianales</taxon>
        <taxon>Rubiaceae</taxon>
        <taxon>Cinchonoideae</taxon>
        <taxon>Cinchoneae</taxon>
        <taxon>Cinchona</taxon>
    </lineage>
</organism>
<comment type="caution">
    <text evidence="3">The sequence shown here is derived from an EMBL/GenBank/DDBJ whole genome shotgun (WGS) entry which is preliminary data.</text>
</comment>
<accession>A0ABD3ARF1</accession>
<name>A0ABD3ARF1_9GENT</name>
<dbReference type="AlphaFoldDB" id="A0ABD3ARF1"/>
<protein>
    <submittedName>
        <fullName evidence="3">Uncharacterized protein</fullName>
    </submittedName>
</protein>
<gene>
    <name evidence="3" type="ORF">ACH5RR_007135</name>
</gene>
<evidence type="ECO:0000313" key="4">
    <source>
        <dbReference type="Proteomes" id="UP001630127"/>
    </source>
</evidence>
<evidence type="ECO:0000313" key="3">
    <source>
        <dbReference type="EMBL" id="KAL3533614.1"/>
    </source>
</evidence>
<reference evidence="3 4" key="1">
    <citation type="submission" date="2024-11" db="EMBL/GenBank/DDBJ databases">
        <title>A near-complete genome assembly of Cinchona calisaya.</title>
        <authorList>
            <person name="Lian D.C."/>
            <person name="Zhao X.W."/>
            <person name="Wei L."/>
        </authorList>
    </citation>
    <scope>NUCLEOTIDE SEQUENCE [LARGE SCALE GENOMIC DNA]</scope>
    <source>
        <tissue evidence="3">Nenye</tissue>
    </source>
</reference>
<dbReference type="EMBL" id="JBJUIK010000003">
    <property type="protein sequence ID" value="KAL3533614.1"/>
    <property type="molecule type" value="Genomic_DNA"/>
</dbReference>
<dbReference type="Proteomes" id="UP001630127">
    <property type="component" value="Unassembled WGS sequence"/>
</dbReference>
<feature type="signal peptide" evidence="2">
    <location>
        <begin position="1"/>
        <end position="18"/>
    </location>
</feature>
<proteinExistence type="predicted"/>
<feature type="compositionally biased region" description="Pro residues" evidence="1">
    <location>
        <begin position="71"/>
        <end position="88"/>
    </location>
</feature>